<dbReference type="PANTHER" id="PTHR35863:SF1">
    <property type="entry name" value="COBALT-PRECORRIN-5B C(1)-METHYLTRANSFERASE"/>
    <property type="match status" value="1"/>
</dbReference>
<evidence type="ECO:0000256" key="4">
    <source>
        <dbReference type="ARBA" id="ARBA00022691"/>
    </source>
</evidence>
<comment type="catalytic activity">
    <reaction evidence="5">
        <text>Co-precorrin-5B + S-adenosyl-L-methionine = Co-precorrin-6A + S-adenosyl-L-homocysteine</text>
        <dbReference type="Rhea" id="RHEA:26285"/>
        <dbReference type="ChEBI" id="CHEBI:57856"/>
        <dbReference type="ChEBI" id="CHEBI:59789"/>
        <dbReference type="ChEBI" id="CHEBI:60063"/>
        <dbReference type="ChEBI" id="CHEBI:60064"/>
        <dbReference type="EC" id="2.1.1.195"/>
    </reaction>
</comment>
<dbReference type="Gene3D" id="3.30.2110.10">
    <property type="entry name" value="CbiD-like"/>
    <property type="match status" value="1"/>
</dbReference>
<evidence type="ECO:0000256" key="2">
    <source>
        <dbReference type="ARBA" id="ARBA00022603"/>
    </source>
</evidence>
<dbReference type="GO" id="GO:0032259">
    <property type="term" value="P:methylation"/>
    <property type="evidence" value="ECO:0007669"/>
    <property type="project" value="UniProtKB-KW"/>
</dbReference>
<keyword evidence="3 5" id="KW-0808">Transferase</keyword>
<comment type="function">
    <text evidence="5">Catalyzes the methylation of C-1 in cobalt-precorrin-5B to form cobalt-precorrin-6A.</text>
</comment>
<dbReference type="PIRSF" id="PIRSF026782">
    <property type="entry name" value="CbiD"/>
    <property type="match status" value="1"/>
</dbReference>
<evidence type="ECO:0000256" key="1">
    <source>
        <dbReference type="ARBA" id="ARBA00022573"/>
    </source>
</evidence>
<dbReference type="PANTHER" id="PTHR35863">
    <property type="entry name" value="COBALT-PRECORRIN-5B C(1)-METHYLTRANSFERASE"/>
    <property type="match status" value="1"/>
</dbReference>
<evidence type="ECO:0000256" key="3">
    <source>
        <dbReference type="ARBA" id="ARBA00022679"/>
    </source>
</evidence>
<dbReference type="EMBL" id="CP060632">
    <property type="protein sequence ID" value="QNM01118.1"/>
    <property type="molecule type" value="Genomic_DNA"/>
</dbReference>
<dbReference type="Proteomes" id="UP000515819">
    <property type="component" value="Chromosome"/>
</dbReference>
<dbReference type="UniPathway" id="UPA00148">
    <property type="reaction ID" value="UER00227"/>
</dbReference>
<dbReference type="SUPFAM" id="SSF111342">
    <property type="entry name" value="CbiD-like"/>
    <property type="match status" value="1"/>
</dbReference>
<dbReference type="EC" id="2.1.1.195" evidence="5"/>
<dbReference type="HAMAP" id="MF_00787">
    <property type="entry name" value="CbiD"/>
    <property type="match status" value="1"/>
</dbReference>
<dbReference type="GO" id="GO:0008168">
    <property type="term" value="F:methyltransferase activity"/>
    <property type="evidence" value="ECO:0007669"/>
    <property type="project" value="UniProtKB-UniRule"/>
</dbReference>
<evidence type="ECO:0000313" key="6">
    <source>
        <dbReference type="EMBL" id="QNM01118.1"/>
    </source>
</evidence>
<reference evidence="6 7" key="1">
    <citation type="submission" date="2020-08" db="EMBL/GenBank/DDBJ databases">
        <authorList>
            <person name="Liu C."/>
            <person name="Sun Q."/>
        </authorList>
    </citation>
    <scope>NUCLEOTIDE SEQUENCE [LARGE SCALE GENOMIC DNA]</scope>
    <source>
        <strain evidence="6 7">NSJ-4</strain>
    </source>
</reference>
<keyword evidence="7" id="KW-1185">Reference proteome</keyword>
<comment type="pathway">
    <text evidence="5">Cofactor biosynthesis; adenosylcobalamin biosynthesis; cob(II)yrinate a,c-diamide from sirohydrochlorin (anaerobic route): step 6/10.</text>
</comment>
<dbReference type="AlphaFoldDB" id="A0A7G9FRD6"/>
<organism evidence="6 7">
    <name type="scientific">Wujia chipingensis</name>
    <dbReference type="NCBI Taxonomy" id="2763670"/>
    <lineage>
        <taxon>Bacteria</taxon>
        <taxon>Bacillati</taxon>
        <taxon>Bacillota</taxon>
        <taxon>Clostridia</taxon>
        <taxon>Lachnospirales</taxon>
        <taxon>Lachnospiraceae</taxon>
        <taxon>Wujia</taxon>
    </lineage>
</organism>
<evidence type="ECO:0000256" key="5">
    <source>
        <dbReference type="HAMAP-Rule" id="MF_00787"/>
    </source>
</evidence>
<keyword evidence="4 5" id="KW-0949">S-adenosyl-L-methionine</keyword>
<sequence>MRMEEYVIKNQKKLRLGITTGTCSAAAAQAAAIQLLLGVESHAVTLRTPKGMTVSVPVYLLEADADRVSYKVVKDSGDDPDVTNGTDVCVTVAYAKQRVREQIDGSQDRSCAFTSESFPYLTLDGGIGIGRVTKEGLEQAVGQAAINRVPRQMIFAAVADVCEKANVSEPLHITVWMPEGEALAKRTFNPKLGIEGGLSVLGTSGILEPMSEQAIVATIETEIRQLHAVGEEKILVTPGNYGQAYASEYLKLDLTKSVKSSNYIGDTIDLAISYGMKDFLLVGNIGKLVKLAAGIFNTHSKVADGRGEIFAVHAAMAGAEAKVVQEIYDCINTDRMLDVLEREGLREVVMQSILAAIEKHVAGRVGDTMRFGVIVFSEKYGYLGQTSDAERELNKWYIL</sequence>
<comment type="similarity">
    <text evidence="5">Belongs to the CbiD family.</text>
</comment>
<accession>A0A7G9FRD6</accession>
<dbReference type="GO" id="GO:0019251">
    <property type="term" value="P:anaerobic cobalamin biosynthetic process"/>
    <property type="evidence" value="ECO:0007669"/>
    <property type="project" value="UniProtKB-UniRule"/>
</dbReference>
<dbReference type="Pfam" id="PF01888">
    <property type="entry name" value="CbiD"/>
    <property type="match status" value="1"/>
</dbReference>
<evidence type="ECO:0000313" key="7">
    <source>
        <dbReference type="Proteomes" id="UP000515819"/>
    </source>
</evidence>
<proteinExistence type="inferred from homology"/>
<dbReference type="InterPro" id="IPR036074">
    <property type="entry name" value="CbiD_sf"/>
</dbReference>
<name>A0A7G9FRD6_9FIRM</name>
<dbReference type="InterPro" id="IPR002748">
    <property type="entry name" value="CbiD"/>
</dbReference>
<dbReference type="KEGG" id="wcp:H9Q76_12945"/>
<protein>
    <recommendedName>
        <fullName evidence="5">Cobalt-precorrin-5B C(1)-methyltransferase</fullName>
        <ecNumber evidence="5">2.1.1.195</ecNumber>
    </recommendedName>
    <alternativeName>
        <fullName evidence="5">Cobalt-precorrin-6A synthase</fullName>
    </alternativeName>
</protein>
<keyword evidence="2 5" id="KW-0489">Methyltransferase</keyword>
<keyword evidence="1 5" id="KW-0169">Cobalamin biosynthesis</keyword>
<dbReference type="NCBIfam" id="TIGR00312">
    <property type="entry name" value="cbiD"/>
    <property type="match status" value="1"/>
</dbReference>
<gene>
    <name evidence="5 6" type="primary">cbiD</name>
    <name evidence="6" type="ORF">H9Q76_12945</name>
</gene>